<feature type="domain" description="Fibronectin type-III" evidence="3">
    <location>
        <begin position="148"/>
        <end position="245"/>
    </location>
</feature>
<reference evidence="4 5" key="2">
    <citation type="journal article" date="2019" name="G3 (Bethesda)">
        <title>Hybrid Assembly of the Genome of the Entomopathogenic Nematode Steinernema carpocapsae Identifies the X-Chromosome.</title>
        <authorList>
            <person name="Serra L."/>
            <person name="Macchietto M."/>
            <person name="Macias-Munoz A."/>
            <person name="McGill C.J."/>
            <person name="Rodriguez I.M."/>
            <person name="Rodriguez B."/>
            <person name="Murad R."/>
            <person name="Mortazavi A."/>
        </authorList>
    </citation>
    <scope>NUCLEOTIDE SEQUENCE [LARGE SCALE GENOMIC DNA]</scope>
    <source>
        <strain evidence="4 5">ALL</strain>
    </source>
</reference>
<feature type="compositionally biased region" description="Basic and acidic residues" evidence="2">
    <location>
        <begin position="93"/>
        <end position="103"/>
    </location>
</feature>
<dbReference type="PANTHER" id="PTHR13817">
    <property type="entry name" value="TITIN"/>
    <property type="match status" value="1"/>
</dbReference>
<dbReference type="AlphaFoldDB" id="A0A4U8V0T6"/>
<feature type="compositionally biased region" description="Basic and acidic residues" evidence="2">
    <location>
        <begin position="71"/>
        <end position="85"/>
    </location>
</feature>
<dbReference type="FunFam" id="2.60.40.10:FF:000028">
    <property type="entry name" value="Neuronal cell adhesion molecule"/>
    <property type="match status" value="1"/>
</dbReference>
<dbReference type="Pfam" id="PF00041">
    <property type="entry name" value="fn3"/>
    <property type="match status" value="3"/>
</dbReference>
<evidence type="ECO:0000256" key="2">
    <source>
        <dbReference type="SAM" id="MobiDB-lite"/>
    </source>
</evidence>
<name>A0A4U8V0T6_STECR</name>
<keyword evidence="1" id="KW-0677">Repeat</keyword>
<dbReference type="SUPFAM" id="SSF49265">
    <property type="entry name" value="Fibronectin type III"/>
    <property type="match status" value="2"/>
</dbReference>
<dbReference type="InterPro" id="IPR013783">
    <property type="entry name" value="Ig-like_fold"/>
</dbReference>
<reference evidence="4 5" key="1">
    <citation type="journal article" date="2015" name="Genome Biol.">
        <title>Comparative genomics of Steinernema reveals deeply conserved gene regulatory networks.</title>
        <authorList>
            <person name="Dillman A.R."/>
            <person name="Macchietto M."/>
            <person name="Porter C.F."/>
            <person name="Rogers A."/>
            <person name="Williams B."/>
            <person name="Antoshechkin I."/>
            <person name="Lee M.M."/>
            <person name="Goodwin Z."/>
            <person name="Lu X."/>
            <person name="Lewis E.E."/>
            <person name="Goodrich-Blair H."/>
            <person name="Stock S.P."/>
            <person name="Adams B.J."/>
            <person name="Sternberg P.W."/>
            <person name="Mortazavi A."/>
        </authorList>
    </citation>
    <scope>NUCLEOTIDE SEQUENCE [LARGE SCALE GENOMIC DNA]</scope>
    <source>
        <strain evidence="4 5">ALL</strain>
    </source>
</reference>
<dbReference type="InterPro" id="IPR003961">
    <property type="entry name" value="FN3_dom"/>
</dbReference>
<dbReference type="CDD" id="cd00063">
    <property type="entry name" value="FN3"/>
    <property type="match status" value="4"/>
</dbReference>
<dbReference type="PROSITE" id="PS50853">
    <property type="entry name" value="FN3"/>
    <property type="match status" value="3"/>
</dbReference>
<dbReference type="SMART" id="SM00060">
    <property type="entry name" value="FN3"/>
    <property type="match status" value="4"/>
</dbReference>
<gene>
    <name evidence="4" type="ORF">L596_005508</name>
</gene>
<evidence type="ECO:0000259" key="3">
    <source>
        <dbReference type="PROSITE" id="PS50853"/>
    </source>
</evidence>
<feature type="domain" description="Fibronectin type-III" evidence="3">
    <location>
        <begin position="347"/>
        <end position="430"/>
    </location>
</feature>
<dbReference type="InterPro" id="IPR050964">
    <property type="entry name" value="Striated_Muscle_Regulatory"/>
</dbReference>
<dbReference type="OrthoDB" id="6244967at2759"/>
<sequence>MDEGVSILTLKKARGRNSGIIDCAAITDVDVHVSGGGFVGQRCPRSTRRIRRRMRPTESDASLEKPLGIRRPCDPLRRPNGDRVCPRRVASHRQGDRNRKGELPGRQADITLSPWVNYTFRVIAYNSHGASQPGYKLDAVCSTKPSANPEDVRALGTDPTNLVIYWTPMDKIDWNAPQLNYLVRYRLNREGENWHEFLVEDPQENHTIIRDQPTFSEYEIQVRAVNSEGVSIIPPDTTIGYSGEDLPTDAPQNFRLEAYHNFSSALLNWDAVNRSSLRGHFEGYRVDYWLTQEPYNVETLYTDHNVTSIILSRLGAVTNYSARVYAMNTKHSSPPSEELQFFTPEGAPSKVHNLRVRAVGSTSLLLTWAPPLQPNGQIRGFFVSFENATGDIEETYVLHRQLYYLYEEATPDSAYKVSEGQKRTAARDRR</sequence>
<dbReference type="Gene3D" id="2.60.40.10">
    <property type="entry name" value="Immunoglobulins"/>
    <property type="match status" value="4"/>
</dbReference>
<dbReference type="InterPro" id="IPR036116">
    <property type="entry name" value="FN3_sf"/>
</dbReference>
<dbReference type="FunFam" id="2.60.40.10:FF:000035">
    <property type="entry name" value="Contactin 1"/>
    <property type="match status" value="1"/>
</dbReference>
<evidence type="ECO:0000313" key="5">
    <source>
        <dbReference type="Proteomes" id="UP000298663"/>
    </source>
</evidence>
<dbReference type="PANTHER" id="PTHR13817:SF175">
    <property type="entry name" value="IG-LIKE AND FIBRONECTIN TYPE-III DOMAIN-CONTAINING PROTEIN C27B7.7"/>
    <property type="match status" value="1"/>
</dbReference>
<feature type="domain" description="Fibronectin type-III" evidence="3">
    <location>
        <begin position="250"/>
        <end position="346"/>
    </location>
</feature>
<comment type="caution">
    <text evidence="4">The sequence shown here is derived from an EMBL/GenBank/DDBJ whole genome shotgun (WGS) entry which is preliminary data.</text>
</comment>
<evidence type="ECO:0000313" key="4">
    <source>
        <dbReference type="EMBL" id="TMS38879.1"/>
    </source>
</evidence>
<organism evidence="4 5">
    <name type="scientific">Steinernema carpocapsae</name>
    <name type="common">Entomopathogenic nematode</name>
    <dbReference type="NCBI Taxonomy" id="34508"/>
    <lineage>
        <taxon>Eukaryota</taxon>
        <taxon>Metazoa</taxon>
        <taxon>Ecdysozoa</taxon>
        <taxon>Nematoda</taxon>
        <taxon>Chromadorea</taxon>
        <taxon>Rhabditida</taxon>
        <taxon>Tylenchina</taxon>
        <taxon>Panagrolaimomorpha</taxon>
        <taxon>Strongyloidoidea</taxon>
        <taxon>Steinernematidae</taxon>
        <taxon>Steinernema</taxon>
    </lineage>
</organism>
<evidence type="ECO:0000256" key="1">
    <source>
        <dbReference type="ARBA" id="ARBA00022737"/>
    </source>
</evidence>
<protein>
    <recommendedName>
        <fullName evidence="3">Fibronectin type-III domain-containing protein</fullName>
    </recommendedName>
</protein>
<proteinExistence type="predicted"/>
<dbReference type="EMBL" id="CM016762">
    <property type="protein sequence ID" value="TMS38879.1"/>
    <property type="molecule type" value="Genomic_DNA"/>
</dbReference>
<dbReference type="STRING" id="34508.A0A4U8V0T6"/>
<dbReference type="EMBL" id="AZBU02000001">
    <property type="protein sequence ID" value="TMS38879.1"/>
    <property type="molecule type" value="Genomic_DNA"/>
</dbReference>
<accession>A0A4U8V0T6</accession>
<dbReference type="Proteomes" id="UP000298663">
    <property type="component" value="Chromosome X"/>
</dbReference>
<keyword evidence="5" id="KW-1185">Reference proteome</keyword>
<feature type="region of interest" description="Disordered" evidence="2">
    <location>
        <begin position="52"/>
        <end position="105"/>
    </location>
</feature>